<dbReference type="HOGENOM" id="CLU_2454965_0_0_1"/>
<dbReference type="PROSITE" id="PS51257">
    <property type="entry name" value="PROKAR_LIPOPROTEIN"/>
    <property type="match status" value="1"/>
</dbReference>
<proteinExistence type="predicted"/>
<protein>
    <submittedName>
        <fullName evidence="1">Uncharacterized protein</fullName>
    </submittedName>
</protein>
<name>A0A0D0BVN5_9AGAR</name>
<dbReference type="AlphaFoldDB" id="A0A0D0BVN5"/>
<accession>A0A0D0BVN5</accession>
<evidence type="ECO:0000313" key="1">
    <source>
        <dbReference type="EMBL" id="KIK53734.1"/>
    </source>
</evidence>
<organism evidence="1 2">
    <name type="scientific">Collybiopsis luxurians FD-317 M1</name>
    <dbReference type="NCBI Taxonomy" id="944289"/>
    <lineage>
        <taxon>Eukaryota</taxon>
        <taxon>Fungi</taxon>
        <taxon>Dikarya</taxon>
        <taxon>Basidiomycota</taxon>
        <taxon>Agaricomycotina</taxon>
        <taxon>Agaricomycetes</taxon>
        <taxon>Agaricomycetidae</taxon>
        <taxon>Agaricales</taxon>
        <taxon>Marasmiineae</taxon>
        <taxon>Omphalotaceae</taxon>
        <taxon>Collybiopsis</taxon>
        <taxon>Collybiopsis luxurians</taxon>
    </lineage>
</organism>
<keyword evidence="2" id="KW-1185">Reference proteome</keyword>
<dbReference type="Proteomes" id="UP000053593">
    <property type="component" value="Unassembled WGS sequence"/>
</dbReference>
<gene>
    <name evidence="1" type="ORF">GYMLUDRAFT_49266</name>
</gene>
<reference evidence="1 2" key="1">
    <citation type="submission" date="2014-04" db="EMBL/GenBank/DDBJ databases">
        <title>Evolutionary Origins and Diversification of the Mycorrhizal Mutualists.</title>
        <authorList>
            <consortium name="DOE Joint Genome Institute"/>
            <consortium name="Mycorrhizal Genomics Consortium"/>
            <person name="Kohler A."/>
            <person name="Kuo A."/>
            <person name="Nagy L.G."/>
            <person name="Floudas D."/>
            <person name="Copeland A."/>
            <person name="Barry K.W."/>
            <person name="Cichocki N."/>
            <person name="Veneault-Fourrey C."/>
            <person name="LaButti K."/>
            <person name="Lindquist E.A."/>
            <person name="Lipzen A."/>
            <person name="Lundell T."/>
            <person name="Morin E."/>
            <person name="Murat C."/>
            <person name="Riley R."/>
            <person name="Ohm R."/>
            <person name="Sun H."/>
            <person name="Tunlid A."/>
            <person name="Henrissat B."/>
            <person name="Grigoriev I.V."/>
            <person name="Hibbett D.S."/>
            <person name="Martin F."/>
        </authorList>
    </citation>
    <scope>NUCLEOTIDE SEQUENCE [LARGE SCALE GENOMIC DNA]</scope>
    <source>
        <strain evidence="1 2">FD-317 M1</strain>
    </source>
</reference>
<dbReference type="EMBL" id="KN834825">
    <property type="protein sequence ID" value="KIK53734.1"/>
    <property type="molecule type" value="Genomic_DNA"/>
</dbReference>
<evidence type="ECO:0000313" key="2">
    <source>
        <dbReference type="Proteomes" id="UP000053593"/>
    </source>
</evidence>
<sequence length="89" mass="10072">MRAIARKVTNNCGEFFPHTHPSIASCHSLTPDLISHPSFGSSSYIAYLTEDVVKEDPMQRSRQFGISQRPISSSEAGFCQGYGTFWEWW</sequence>